<organism evidence="6 7">
    <name type="scientific">Agromyces binzhouensis</name>
    <dbReference type="NCBI Taxonomy" id="1817495"/>
    <lineage>
        <taxon>Bacteria</taxon>
        <taxon>Bacillati</taxon>
        <taxon>Actinomycetota</taxon>
        <taxon>Actinomycetes</taxon>
        <taxon>Micrococcales</taxon>
        <taxon>Microbacteriaceae</taxon>
        <taxon>Agromyces</taxon>
    </lineage>
</organism>
<feature type="chain" id="PRO_5039585238" description="Periplasmic binding protein domain-containing protein" evidence="4">
    <location>
        <begin position="26"/>
        <end position="397"/>
    </location>
</feature>
<evidence type="ECO:0000256" key="2">
    <source>
        <dbReference type="ARBA" id="ARBA00007639"/>
    </source>
</evidence>
<evidence type="ECO:0000256" key="1">
    <source>
        <dbReference type="ARBA" id="ARBA00004196"/>
    </source>
</evidence>
<dbReference type="InterPro" id="IPR025997">
    <property type="entry name" value="SBP_2_dom"/>
</dbReference>
<dbReference type="GO" id="GO:0030246">
    <property type="term" value="F:carbohydrate binding"/>
    <property type="evidence" value="ECO:0007669"/>
    <property type="project" value="UniProtKB-ARBA"/>
</dbReference>
<protein>
    <recommendedName>
        <fullName evidence="5">Periplasmic binding protein domain-containing protein</fullName>
    </recommendedName>
</protein>
<feature type="domain" description="Periplasmic binding protein" evidence="5">
    <location>
        <begin position="85"/>
        <end position="301"/>
    </location>
</feature>
<dbReference type="SUPFAM" id="SSF53822">
    <property type="entry name" value="Periplasmic binding protein-like I"/>
    <property type="match status" value="1"/>
</dbReference>
<comment type="subcellular location">
    <subcellularLocation>
        <location evidence="1">Cell envelope</location>
    </subcellularLocation>
</comment>
<keyword evidence="7" id="KW-1185">Reference proteome</keyword>
<keyword evidence="3 4" id="KW-0732">Signal</keyword>
<comment type="caution">
    <text evidence="6">The sequence shown here is derived from an EMBL/GenBank/DDBJ whole genome shotgun (WGS) entry which is preliminary data.</text>
</comment>
<comment type="similarity">
    <text evidence="2">Belongs to the bacterial solute-binding protein 2 family.</text>
</comment>
<dbReference type="Pfam" id="PF13407">
    <property type="entry name" value="Peripla_BP_4"/>
    <property type="match status" value="1"/>
</dbReference>
<dbReference type="PANTHER" id="PTHR46847:SF1">
    <property type="entry name" value="D-ALLOSE-BINDING PERIPLASMIC PROTEIN-RELATED"/>
    <property type="match status" value="1"/>
</dbReference>
<sequence length="397" mass="40815">MNHMIPRRRILGAASAVAVAALVLAGCSSTNSGGSDAGEDGAPSNLEADIAAGSVGTVDQFISIEDVCPEDAEEMTLGVVDGIGTNSWSKTVLAEIESEAAKCPAITSVEYVAGRFDLEATTSGITSLASKGTDIILVIPDAGPGEAHLPAIRQATEAGSIVVNFASDPQGQAGADYLDYTDQSPQFVGKSWAQWVVDVLGDEGGNVVFLGGPAGALVSTQEFEGVSEVLADNPQITLLTPEPVVTNWDPAQAQQAMAGLLSQFPEIDAVIVDYGAAAAGVIRAYEAAGLSLPPMVSTDDNSLSCGFAELKETNESYELATVSSRTWIGRVALRKAVAAFQGGSNGEPSIYELAIYEDSTGLSEGAVTPDDACLPDAPPDATPSTLLTPDEITELFG</sequence>
<dbReference type="GO" id="GO:0030313">
    <property type="term" value="C:cell envelope"/>
    <property type="evidence" value="ECO:0007669"/>
    <property type="project" value="UniProtKB-SubCell"/>
</dbReference>
<dbReference type="PANTHER" id="PTHR46847">
    <property type="entry name" value="D-ALLOSE-BINDING PERIPLASMIC PROTEIN-RELATED"/>
    <property type="match status" value="1"/>
</dbReference>
<dbReference type="AlphaFoldDB" id="A0A4V1QTF2"/>
<dbReference type="Proteomes" id="UP000292881">
    <property type="component" value="Unassembled WGS sequence"/>
</dbReference>
<gene>
    <name evidence="6" type="ORF">ESO86_01295</name>
</gene>
<evidence type="ECO:0000259" key="5">
    <source>
        <dbReference type="Pfam" id="PF13407"/>
    </source>
</evidence>
<name>A0A4V1QTF2_9MICO</name>
<dbReference type="InterPro" id="IPR006311">
    <property type="entry name" value="TAT_signal"/>
</dbReference>
<evidence type="ECO:0000313" key="7">
    <source>
        <dbReference type="Proteomes" id="UP000292881"/>
    </source>
</evidence>
<evidence type="ECO:0000256" key="3">
    <source>
        <dbReference type="ARBA" id="ARBA00022729"/>
    </source>
</evidence>
<feature type="signal peptide" evidence="4">
    <location>
        <begin position="1"/>
        <end position="25"/>
    </location>
</feature>
<proteinExistence type="inferred from homology"/>
<dbReference type="Gene3D" id="3.40.50.2300">
    <property type="match status" value="2"/>
</dbReference>
<evidence type="ECO:0000313" key="6">
    <source>
        <dbReference type="EMBL" id="RXZ51683.1"/>
    </source>
</evidence>
<accession>A0A4V1QTF2</accession>
<dbReference type="InterPro" id="IPR028082">
    <property type="entry name" value="Peripla_BP_I"/>
</dbReference>
<evidence type="ECO:0000256" key="4">
    <source>
        <dbReference type="SAM" id="SignalP"/>
    </source>
</evidence>
<dbReference type="PROSITE" id="PS51257">
    <property type="entry name" value="PROKAR_LIPOPROTEIN"/>
    <property type="match status" value="1"/>
</dbReference>
<reference evidence="6 7" key="1">
    <citation type="submission" date="2019-01" db="EMBL/GenBank/DDBJ databases">
        <authorList>
            <person name="Li J."/>
        </authorList>
    </citation>
    <scope>NUCLEOTIDE SEQUENCE [LARGE SCALE GENOMIC DNA]</scope>
    <source>
        <strain evidence="6 7">CGMCC 4.7180</strain>
    </source>
</reference>
<dbReference type="EMBL" id="SDPL01000008">
    <property type="protein sequence ID" value="RXZ51683.1"/>
    <property type="molecule type" value="Genomic_DNA"/>
</dbReference>
<dbReference type="PROSITE" id="PS51318">
    <property type="entry name" value="TAT"/>
    <property type="match status" value="1"/>
</dbReference>
<dbReference type="OrthoDB" id="9066846at2"/>